<dbReference type="SUPFAM" id="SSF46785">
    <property type="entry name" value="Winged helix' DNA-binding domain"/>
    <property type="match status" value="1"/>
</dbReference>
<dbReference type="CDD" id="cd07377">
    <property type="entry name" value="WHTH_GntR"/>
    <property type="match status" value="1"/>
</dbReference>
<dbReference type="Proteomes" id="UP000324760">
    <property type="component" value="Chromosome"/>
</dbReference>
<accession>A0A5P1RCQ8</accession>
<proteinExistence type="predicted"/>
<evidence type="ECO:0000313" key="6">
    <source>
        <dbReference type="Proteomes" id="UP000324760"/>
    </source>
</evidence>
<sequence length="230" mass="26451">MAVYLEIATKLRDEIRDHYTPGDLLPPEKQLAERFSVNRHTLRRAVDELVQDGLVKRFQGLGNQVIQSPIDYALHHQSCFTFNLSKQGLTTNTEVTQCVEQELPQELLKRIKQPAGTHAVVISTCRYIDEQPTTLIRHHLFGVDIETMQAYHTGSLHQYLKEHYQFDASRGTTRLRARMPTFEECQKLGIGRGIPVMEIHSLYYLNASGDLMEYSISISRSDIFEYSLEP</sequence>
<dbReference type="InterPro" id="IPR036390">
    <property type="entry name" value="WH_DNA-bd_sf"/>
</dbReference>
<name>A0A5P1RCQ8_9GAMM</name>
<keyword evidence="2" id="KW-0238">DNA-binding</keyword>
<dbReference type="Pfam" id="PF00392">
    <property type="entry name" value="GntR"/>
    <property type="match status" value="1"/>
</dbReference>
<dbReference type="Pfam" id="PF07702">
    <property type="entry name" value="UTRA"/>
    <property type="match status" value="1"/>
</dbReference>
<dbReference type="GO" id="GO:0003677">
    <property type="term" value="F:DNA binding"/>
    <property type="evidence" value="ECO:0007669"/>
    <property type="project" value="UniProtKB-KW"/>
</dbReference>
<dbReference type="EMBL" id="CP043869">
    <property type="protein sequence ID" value="QEQ97062.1"/>
    <property type="molecule type" value="Genomic_DNA"/>
</dbReference>
<dbReference type="NCBIfam" id="TIGR02325">
    <property type="entry name" value="C_P_lyase_phnF"/>
    <property type="match status" value="1"/>
</dbReference>
<dbReference type="Gene3D" id="1.10.10.10">
    <property type="entry name" value="Winged helix-like DNA-binding domain superfamily/Winged helix DNA-binding domain"/>
    <property type="match status" value="1"/>
</dbReference>
<evidence type="ECO:0000313" key="5">
    <source>
        <dbReference type="EMBL" id="QEQ97062.1"/>
    </source>
</evidence>
<organism evidence="5 6">
    <name type="scientific">Neptunomonas concharum</name>
    <dbReference type="NCBI Taxonomy" id="1031538"/>
    <lineage>
        <taxon>Bacteria</taxon>
        <taxon>Pseudomonadati</taxon>
        <taxon>Pseudomonadota</taxon>
        <taxon>Gammaproteobacteria</taxon>
        <taxon>Oceanospirillales</taxon>
        <taxon>Oceanospirillaceae</taxon>
        <taxon>Neptunomonas</taxon>
    </lineage>
</organism>
<keyword evidence="3" id="KW-0804">Transcription</keyword>
<dbReference type="RefSeq" id="WP_138987629.1">
    <property type="nucleotide sequence ID" value="NZ_CP043869.1"/>
</dbReference>
<evidence type="ECO:0000256" key="3">
    <source>
        <dbReference type="ARBA" id="ARBA00023163"/>
    </source>
</evidence>
<feature type="domain" description="HTH gntR-type" evidence="4">
    <location>
        <begin position="1"/>
        <end position="68"/>
    </location>
</feature>
<dbReference type="OrthoDB" id="6626198at2"/>
<evidence type="ECO:0000259" key="4">
    <source>
        <dbReference type="PROSITE" id="PS50949"/>
    </source>
</evidence>
<dbReference type="KEGG" id="ncu:F0U83_10250"/>
<dbReference type="InterPro" id="IPR050679">
    <property type="entry name" value="Bact_HTH_transcr_reg"/>
</dbReference>
<dbReference type="SMART" id="SM00866">
    <property type="entry name" value="UTRA"/>
    <property type="match status" value="1"/>
</dbReference>
<dbReference type="GO" id="GO:0003700">
    <property type="term" value="F:DNA-binding transcription factor activity"/>
    <property type="evidence" value="ECO:0007669"/>
    <property type="project" value="InterPro"/>
</dbReference>
<evidence type="ECO:0000256" key="2">
    <source>
        <dbReference type="ARBA" id="ARBA00023125"/>
    </source>
</evidence>
<dbReference type="PANTHER" id="PTHR44846:SF16">
    <property type="entry name" value="TRANSCRIPTIONAL REGULATOR PHNF-RELATED"/>
    <property type="match status" value="1"/>
</dbReference>
<dbReference type="InterPro" id="IPR036388">
    <property type="entry name" value="WH-like_DNA-bd_sf"/>
</dbReference>
<protein>
    <submittedName>
        <fullName evidence="5">Phosphonate metabolism transcriptional regulator PhnF</fullName>
    </submittedName>
</protein>
<keyword evidence="6" id="KW-1185">Reference proteome</keyword>
<keyword evidence="1" id="KW-0805">Transcription regulation</keyword>
<reference evidence="5 6" key="1">
    <citation type="journal article" date="2019" name="Biochem. Eng. J.">
        <title>Metabolic engineering of the marine bacteria Neptunomonas concharum for the production of acetoin and meso-2,3-butanediol from acetate.</title>
        <authorList>
            <person name="Li W."/>
            <person name="Pu N."/>
            <person name="Liu C.-X."/>
            <person name="Yuan Q.-P."/>
            <person name="Li Z.-J."/>
        </authorList>
    </citation>
    <scope>NUCLEOTIDE SEQUENCE [LARGE SCALE GENOMIC DNA]</scope>
    <source>
        <strain evidence="5 6">JCM17730</strain>
    </source>
</reference>
<dbReference type="PANTHER" id="PTHR44846">
    <property type="entry name" value="MANNOSYL-D-GLYCERATE TRANSPORT/METABOLISM SYSTEM REPRESSOR MNGR-RELATED"/>
    <property type="match status" value="1"/>
</dbReference>
<dbReference type="InterPro" id="IPR028978">
    <property type="entry name" value="Chorismate_lyase_/UTRA_dom_sf"/>
</dbReference>
<dbReference type="SUPFAM" id="SSF64288">
    <property type="entry name" value="Chorismate lyase-like"/>
    <property type="match status" value="1"/>
</dbReference>
<gene>
    <name evidence="5" type="primary">phnF</name>
    <name evidence="5" type="ORF">F0U83_10250</name>
</gene>
<dbReference type="PRINTS" id="PR00035">
    <property type="entry name" value="HTHGNTR"/>
</dbReference>
<dbReference type="PROSITE" id="PS50949">
    <property type="entry name" value="HTH_GNTR"/>
    <property type="match status" value="1"/>
</dbReference>
<dbReference type="SMART" id="SM00345">
    <property type="entry name" value="HTH_GNTR"/>
    <property type="match status" value="1"/>
</dbReference>
<dbReference type="AlphaFoldDB" id="A0A5P1RCQ8"/>
<evidence type="ECO:0000256" key="1">
    <source>
        <dbReference type="ARBA" id="ARBA00023015"/>
    </source>
</evidence>
<dbReference type="InterPro" id="IPR012702">
    <property type="entry name" value="CP_lyase_PhnF"/>
</dbReference>
<dbReference type="InterPro" id="IPR011663">
    <property type="entry name" value="UTRA"/>
</dbReference>
<dbReference type="Gene3D" id="3.40.1410.10">
    <property type="entry name" value="Chorismate lyase-like"/>
    <property type="match status" value="1"/>
</dbReference>
<dbReference type="InterPro" id="IPR000524">
    <property type="entry name" value="Tscrpt_reg_HTH_GntR"/>
</dbReference>